<dbReference type="Proteomes" id="UP000077755">
    <property type="component" value="Chromosome 9"/>
</dbReference>
<dbReference type="PANTHER" id="PTHR31083">
    <property type="entry name" value="UPSTREAM OF FLC PROTEIN (DUF966)"/>
    <property type="match status" value="1"/>
</dbReference>
<proteinExistence type="inferred from homology"/>
<evidence type="ECO:0000256" key="6">
    <source>
        <dbReference type="ARBA" id="ARBA00023306"/>
    </source>
</evidence>
<reference evidence="11" key="2">
    <citation type="submission" date="2022-03" db="EMBL/GenBank/DDBJ databases">
        <title>Draft title - Genomic analysis of global carrot germplasm unveils the trajectory of domestication and the origin of high carotenoid orange carrot.</title>
        <authorList>
            <person name="Iorizzo M."/>
            <person name="Ellison S."/>
            <person name="Senalik D."/>
            <person name="Macko-Podgorni A."/>
            <person name="Grzebelus D."/>
            <person name="Bostan H."/>
            <person name="Rolling W."/>
            <person name="Curaba J."/>
            <person name="Simon P."/>
        </authorList>
    </citation>
    <scope>NUCLEOTIDE SEQUENCE</scope>
    <source>
        <tissue evidence="11">Leaf</tissue>
    </source>
</reference>
<keyword evidence="5" id="KW-0472">Membrane</keyword>
<evidence type="ECO:0000256" key="2">
    <source>
        <dbReference type="ARBA" id="ARBA00022473"/>
    </source>
</evidence>
<evidence type="ECO:0000313" key="11">
    <source>
        <dbReference type="EMBL" id="WOH14563.1"/>
    </source>
</evidence>
<feature type="compositionally biased region" description="Low complexity" evidence="8">
    <location>
        <begin position="249"/>
        <end position="261"/>
    </location>
</feature>
<dbReference type="STRING" id="79200.A0A175YFK7"/>
<feature type="region of interest" description="Disordered" evidence="8">
    <location>
        <begin position="334"/>
        <end position="373"/>
    </location>
</feature>
<evidence type="ECO:0000256" key="4">
    <source>
        <dbReference type="ARBA" id="ARBA00022618"/>
    </source>
</evidence>
<dbReference type="Pfam" id="PF06136">
    <property type="entry name" value="SOK"/>
    <property type="match status" value="1"/>
</dbReference>
<dbReference type="InterPro" id="IPR010369">
    <property type="entry name" value="SOK"/>
</dbReference>
<dbReference type="AlphaFoldDB" id="A0A175YFK7"/>
<dbReference type="PANTHER" id="PTHR31083:SF5">
    <property type="entry name" value="PROTEIN SOSEKI 1"/>
    <property type="match status" value="1"/>
</dbReference>
<evidence type="ECO:0000313" key="12">
    <source>
        <dbReference type="Proteomes" id="UP000077755"/>
    </source>
</evidence>
<comment type="subcellular location">
    <subcellularLocation>
        <location evidence="1">Cell membrane</location>
        <topology evidence="1">Peripheral membrane protein</topology>
        <orientation evidence="1">Cytoplasmic side</orientation>
    </subcellularLocation>
</comment>
<evidence type="ECO:0000256" key="7">
    <source>
        <dbReference type="ARBA" id="ARBA00024211"/>
    </source>
</evidence>
<keyword evidence="12" id="KW-1185">Reference proteome</keyword>
<feature type="domain" description="SOSEKI DIX-like" evidence="9">
    <location>
        <begin position="16"/>
        <end position="102"/>
    </location>
</feature>
<dbReference type="InterPro" id="IPR048351">
    <property type="entry name" value="SOK_DIX"/>
</dbReference>
<evidence type="ECO:0000256" key="1">
    <source>
        <dbReference type="ARBA" id="ARBA00004413"/>
    </source>
</evidence>
<dbReference type="GO" id="GO:0005886">
    <property type="term" value="C:plasma membrane"/>
    <property type="evidence" value="ECO:0007669"/>
    <property type="project" value="UniProtKB-SubCell"/>
</dbReference>
<dbReference type="Gramene" id="KZM81968">
    <property type="protein sequence ID" value="KZM81968"/>
    <property type="gene ID" value="DCAR_029581"/>
</dbReference>
<reference evidence="10" key="1">
    <citation type="journal article" date="2016" name="Nat. Genet.">
        <title>A high-quality carrot genome assembly provides new insights into carotenoid accumulation and asterid genome evolution.</title>
        <authorList>
            <person name="Iorizzo M."/>
            <person name="Ellison S."/>
            <person name="Senalik D."/>
            <person name="Zeng P."/>
            <person name="Satapoomin P."/>
            <person name="Huang J."/>
            <person name="Bowman M."/>
            <person name="Iovene M."/>
            <person name="Sanseverino W."/>
            <person name="Cavagnaro P."/>
            <person name="Yildiz M."/>
            <person name="Macko-Podgorni A."/>
            <person name="Moranska E."/>
            <person name="Grzebelus E."/>
            <person name="Grzebelus D."/>
            <person name="Ashrafi H."/>
            <person name="Zheng Z."/>
            <person name="Cheng S."/>
            <person name="Spooner D."/>
            <person name="Van Deynze A."/>
            <person name="Simon P."/>
        </authorList>
    </citation>
    <scope>NUCLEOTIDE SEQUENCE [LARGE SCALE GENOMIC DNA]</scope>
    <source>
        <tissue evidence="10">Leaf</tissue>
    </source>
</reference>
<evidence type="ECO:0000259" key="9">
    <source>
        <dbReference type="Pfam" id="PF06136"/>
    </source>
</evidence>
<organism evidence="10">
    <name type="scientific">Daucus carota subsp. sativus</name>
    <name type="common">Carrot</name>
    <dbReference type="NCBI Taxonomy" id="79200"/>
    <lineage>
        <taxon>Eukaryota</taxon>
        <taxon>Viridiplantae</taxon>
        <taxon>Streptophyta</taxon>
        <taxon>Embryophyta</taxon>
        <taxon>Tracheophyta</taxon>
        <taxon>Spermatophyta</taxon>
        <taxon>Magnoliopsida</taxon>
        <taxon>eudicotyledons</taxon>
        <taxon>Gunneridae</taxon>
        <taxon>Pentapetalae</taxon>
        <taxon>asterids</taxon>
        <taxon>campanulids</taxon>
        <taxon>Apiales</taxon>
        <taxon>Apiaceae</taxon>
        <taxon>Apioideae</taxon>
        <taxon>Scandiceae</taxon>
        <taxon>Daucinae</taxon>
        <taxon>Daucus</taxon>
        <taxon>Daucus sect. Daucus</taxon>
    </lineage>
</organism>
<feature type="region of interest" description="Disordered" evidence="8">
    <location>
        <begin position="119"/>
        <end position="157"/>
    </location>
</feature>
<feature type="region of interest" description="Disordered" evidence="8">
    <location>
        <begin position="217"/>
        <end position="261"/>
    </location>
</feature>
<keyword evidence="3" id="KW-1003">Cell membrane</keyword>
<dbReference type="EMBL" id="LNRQ01000009">
    <property type="protein sequence ID" value="KZM81968.1"/>
    <property type="molecule type" value="Genomic_DNA"/>
</dbReference>
<feature type="compositionally biased region" description="Basic and acidic residues" evidence="8">
    <location>
        <begin position="334"/>
        <end position="344"/>
    </location>
</feature>
<evidence type="ECO:0000256" key="3">
    <source>
        <dbReference type="ARBA" id="ARBA00022475"/>
    </source>
</evidence>
<evidence type="ECO:0000313" key="10">
    <source>
        <dbReference type="EMBL" id="KZM81968.1"/>
    </source>
</evidence>
<keyword evidence="4" id="KW-0132">Cell division</keyword>
<protein>
    <recommendedName>
        <fullName evidence="9">SOSEKI DIX-like domain-containing protein</fullName>
    </recommendedName>
</protein>
<dbReference type="OMA" id="HAEKKAW"/>
<feature type="compositionally biased region" description="Low complexity" evidence="8">
    <location>
        <begin position="165"/>
        <end position="178"/>
    </location>
</feature>
<dbReference type="GO" id="GO:0051301">
    <property type="term" value="P:cell division"/>
    <property type="evidence" value="ECO:0007669"/>
    <property type="project" value="UniProtKB-KW"/>
</dbReference>
<gene>
    <name evidence="10" type="ORF">DCAR_029581</name>
    <name evidence="11" type="ORF">DCAR_0934083</name>
</gene>
<feature type="region of interest" description="Disordered" evidence="8">
    <location>
        <begin position="404"/>
        <end position="433"/>
    </location>
</feature>
<accession>A0A175YFK7</accession>
<dbReference type="Gene3D" id="3.30.160.60">
    <property type="entry name" value="Classic Zinc Finger"/>
    <property type="match status" value="1"/>
</dbReference>
<evidence type="ECO:0000256" key="8">
    <source>
        <dbReference type="SAM" id="MobiDB-lite"/>
    </source>
</evidence>
<sequence>MEATAQQGVGEVRRLHIVYFISRKGRIEHPHLIRVHHLSRGGVRLRDIKRWLSELRGKDMPESYAWSYKRRYKTGFVWQDLLDEDLITPIADNEYVLKGSEIPSVDSDLELGQFCDGKEGVKQKEQPKSEAKFNDSKSSSQAKSREQESPTSMLTKPLLEIEEQSSTFSSDSSMSLTDDSPKFEHKIHSTLRKEREDHIFPDEEAIQEVEREALGEKAPFIPNLANENKKIPTKNFGKSKKADPTPDQSSSSKSKFTRSRSYSNNASNIFRNLLTCGTVDTKDSSMMVIKRKSTSSKPSKLDLSTYKGNQNMAQICRGDVVGGSERISRNFWHETQENDHRKSCDGASHSRQKKEMNSQRPVPPAYRPRNGPNCSQCGKTFDPNQLHKHMSSCRGMKALAKAAAATTAANTSSYSHRRSTDSPRPSIFKPLLD</sequence>
<keyword evidence="2" id="KW-0217">Developmental protein</keyword>
<comment type="similarity">
    <text evidence="7">Belongs to the SOSEKI family.</text>
</comment>
<evidence type="ECO:0000256" key="5">
    <source>
        <dbReference type="ARBA" id="ARBA00023136"/>
    </source>
</evidence>
<feature type="region of interest" description="Disordered" evidence="8">
    <location>
        <begin position="163"/>
        <end position="182"/>
    </location>
</feature>
<name>A0A175YFK7_DAUCS</name>
<feature type="compositionally biased region" description="Basic and acidic residues" evidence="8">
    <location>
        <begin position="119"/>
        <end position="135"/>
    </location>
</feature>
<dbReference type="GO" id="GO:0051258">
    <property type="term" value="P:protein polymerization"/>
    <property type="evidence" value="ECO:0007669"/>
    <property type="project" value="UniProtKB-ARBA"/>
</dbReference>
<dbReference type="EMBL" id="CP093351">
    <property type="protein sequence ID" value="WOH14563.1"/>
    <property type="molecule type" value="Genomic_DNA"/>
</dbReference>
<keyword evidence="6" id="KW-0131">Cell cycle</keyword>